<accession>A0A3M9NEF2</accession>
<organism evidence="1 2">
    <name type="scientific">Hanamia caeni</name>
    <dbReference type="NCBI Taxonomy" id="2294116"/>
    <lineage>
        <taxon>Bacteria</taxon>
        <taxon>Pseudomonadati</taxon>
        <taxon>Bacteroidota</taxon>
        <taxon>Chitinophagia</taxon>
        <taxon>Chitinophagales</taxon>
        <taxon>Chitinophagaceae</taxon>
        <taxon>Hanamia</taxon>
    </lineage>
</organism>
<evidence type="ECO:0000313" key="2">
    <source>
        <dbReference type="Proteomes" id="UP000267223"/>
    </source>
</evidence>
<evidence type="ECO:0008006" key="3">
    <source>
        <dbReference type="Google" id="ProtNLM"/>
    </source>
</evidence>
<proteinExistence type="predicted"/>
<reference evidence="1 2" key="1">
    <citation type="submission" date="2018-11" db="EMBL/GenBank/DDBJ databases">
        <title>Draft genome sequence of Ferruginibacter sp. BO-59.</title>
        <authorList>
            <person name="Im W.T."/>
        </authorList>
    </citation>
    <scope>NUCLEOTIDE SEQUENCE [LARGE SCALE GENOMIC DNA]</scope>
    <source>
        <strain evidence="1 2">BO-59</strain>
    </source>
</reference>
<dbReference type="AlphaFoldDB" id="A0A3M9NEF2"/>
<comment type="caution">
    <text evidence="1">The sequence shown here is derived from an EMBL/GenBank/DDBJ whole genome shotgun (WGS) entry which is preliminary data.</text>
</comment>
<protein>
    <recommendedName>
        <fullName evidence="3">Long-chain fatty acid transport protein</fullName>
    </recommendedName>
</protein>
<evidence type="ECO:0000313" key="1">
    <source>
        <dbReference type="EMBL" id="RNI36146.1"/>
    </source>
</evidence>
<sequence>MQSANTMSISKIKFVFLLLTAYPVVSFAQLNSPYSRYGIGNLIPQANVANRAMGGISGAYTDPTSINTINPASYSDLVYSTLDLGVEYDGLNLKSKEPQGSFKSNNGIVPYLDFGFPLLRNNKKAQEKKISWGMAFGLRPISKINYKVLNTSPSIDSSTTTYEGSGGVNQAFIGTGIRFHRFSIGFNTGYLFGEKSYDTRLVFTGALDSLYYYKTHYGSSTHFGGIFLNAGAQYSIKLNKNAALGLGVYGTMQKSYKGNKDDVLETYNYNTQTETPQPIDTVTYFPLQKGNVQMPATIGAGLAYSNEHLLIGVDYESTQWSKYRFFGQKDFVKNSWNAKLGLQYMPATSGSTGYFNFVKYRAGLSVGEDYIDIENSLPVYSISLGGGFPLKLKHSFYDHQYSIMNFTFEYLNRGNNNNNLTENMYKVSFGFSLSDIWFIRQKYQ</sequence>
<keyword evidence="2" id="KW-1185">Reference proteome</keyword>
<gene>
    <name evidence="1" type="ORF">EFY79_10675</name>
</gene>
<dbReference type="Proteomes" id="UP000267223">
    <property type="component" value="Unassembled WGS sequence"/>
</dbReference>
<name>A0A3M9NEF2_9BACT</name>
<dbReference type="EMBL" id="RJJR01000008">
    <property type="protein sequence ID" value="RNI36146.1"/>
    <property type="molecule type" value="Genomic_DNA"/>
</dbReference>
<dbReference type="SUPFAM" id="SSF56935">
    <property type="entry name" value="Porins"/>
    <property type="match status" value="1"/>
</dbReference>